<proteinExistence type="predicted"/>
<reference evidence="1" key="1">
    <citation type="journal article" date="2021" name="Proc. Natl. Acad. Sci. U.S.A.">
        <title>A Catalog of Tens of Thousands of Viruses from Human Metagenomes Reveals Hidden Associations with Chronic Diseases.</title>
        <authorList>
            <person name="Tisza M.J."/>
            <person name="Buck C.B."/>
        </authorList>
    </citation>
    <scope>NUCLEOTIDE SEQUENCE</scope>
    <source>
        <strain evidence="1">CtY1522</strain>
    </source>
</reference>
<dbReference type="EMBL" id="BK015906">
    <property type="protein sequence ID" value="DAF84608.1"/>
    <property type="molecule type" value="Genomic_DNA"/>
</dbReference>
<sequence>MTIKEAIAQVNDLCPNQYPNAKKIYWLSQLDAMIVNDTLNKYSPGEITGFTGYNGDTDEDTALVVPAPYDELYLYYLQAQIDYWNRETAKYNNSITRYNEAFTRFVRYWRNSHASKLQYMKYI</sequence>
<accession>A0A8S5TR01</accession>
<evidence type="ECO:0000313" key="1">
    <source>
        <dbReference type="EMBL" id="DAF84608.1"/>
    </source>
</evidence>
<name>A0A8S5TR01_9CAUD</name>
<organism evidence="1">
    <name type="scientific">Myoviridae sp. ctY1522</name>
    <dbReference type="NCBI Taxonomy" id="2825124"/>
    <lineage>
        <taxon>Viruses</taxon>
        <taxon>Duplodnaviria</taxon>
        <taxon>Heunggongvirae</taxon>
        <taxon>Uroviricota</taxon>
        <taxon>Caudoviricetes</taxon>
    </lineage>
</organism>
<protein>
    <submittedName>
        <fullName evidence="1">Uncharacterized protein</fullName>
    </submittedName>
</protein>